<dbReference type="RefSeq" id="WP_132859040.1">
    <property type="nucleotide sequence ID" value="NZ_SMGR01000001.1"/>
</dbReference>
<dbReference type="EMBL" id="SMGR01000001">
    <property type="protein sequence ID" value="TCL08958.1"/>
    <property type="molecule type" value="Genomic_DNA"/>
</dbReference>
<proteinExistence type="predicted"/>
<organism evidence="1 2">
    <name type="scientific">Shimia isoporae</name>
    <dbReference type="NCBI Taxonomy" id="647720"/>
    <lineage>
        <taxon>Bacteria</taxon>
        <taxon>Pseudomonadati</taxon>
        <taxon>Pseudomonadota</taxon>
        <taxon>Alphaproteobacteria</taxon>
        <taxon>Rhodobacterales</taxon>
        <taxon>Roseobacteraceae</taxon>
    </lineage>
</organism>
<keyword evidence="2" id="KW-1185">Reference proteome</keyword>
<reference evidence="1 2" key="1">
    <citation type="submission" date="2019-03" db="EMBL/GenBank/DDBJ databases">
        <title>Genomic Encyclopedia of Archaeal and Bacterial Type Strains, Phase II (KMG-II): from individual species to whole genera.</title>
        <authorList>
            <person name="Goeker M."/>
        </authorList>
    </citation>
    <scope>NUCLEOTIDE SEQUENCE [LARGE SCALE GENOMIC DNA]</scope>
    <source>
        <strain evidence="1 2">DSM 26433</strain>
    </source>
</reference>
<dbReference type="Proteomes" id="UP000295673">
    <property type="component" value="Unassembled WGS sequence"/>
</dbReference>
<sequence>MQQGLDNRRTVVLNYDRGIKFGSHEHYFHFSWGYLFPALSQILSRDHARETYVFEDCGPKMTPLIHEVGSALGLSILVVDADTMHGEVDIRVPRWDLLCLHKSWNALPEGIGRSFLAVQEFVKDNRPEHWNDLSAPELSGAFQHDVLMVRNWLLAHLEQSESVPWDSHLILRRSKELPFYAEDGGAAVKGYGETRRAIRNVDAAVETLGRKGLSVLPFDCGVHDLAGQAWAFRRCRGLAMVRGAEISNLIFARPGTRVFVITPDYMKATPPPHDGIVTLLGLKFHQVYWKNRFPPLAPNEVASFWREDG</sequence>
<gene>
    <name evidence="1" type="ORF">BXY66_0999</name>
</gene>
<dbReference type="OrthoDB" id="7835473at2"/>
<evidence type="ECO:0000313" key="1">
    <source>
        <dbReference type="EMBL" id="TCL08958.1"/>
    </source>
</evidence>
<dbReference type="AlphaFoldDB" id="A0A4R1NUM6"/>
<evidence type="ECO:0000313" key="2">
    <source>
        <dbReference type="Proteomes" id="UP000295673"/>
    </source>
</evidence>
<protein>
    <submittedName>
        <fullName evidence="1">Uncharacterized protein DUF563</fullName>
    </submittedName>
</protein>
<accession>A0A4R1NUM6</accession>
<comment type="caution">
    <text evidence="1">The sequence shown here is derived from an EMBL/GenBank/DDBJ whole genome shotgun (WGS) entry which is preliminary data.</text>
</comment>
<name>A0A4R1NUM6_9RHOB</name>